<dbReference type="EMBL" id="LBMM01000100">
    <property type="protein sequence ID" value="KMR04964.1"/>
    <property type="molecule type" value="Genomic_DNA"/>
</dbReference>
<dbReference type="PANTHER" id="PTHR18863:SF6">
    <property type="entry name" value="COILED-COIL DOMAIN-CONTAINING PROTEIN 170"/>
    <property type="match status" value="1"/>
</dbReference>
<evidence type="ECO:0000313" key="4">
    <source>
        <dbReference type="Proteomes" id="UP000036403"/>
    </source>
</evidence>
<dbReference type="PANTHER" id="PTHR18863">
    <property type="entry name" value="TSEC-2-RELATED"/>
    <property type="match status" value="1"/>
</dbReference>
<protein>
    <submittedName>
        <fullName evidence="3">Coiled-coil domain-containing protein c6orf97</fullName>
    </submittedName>
</protein>
<comment type="caution">
    <text evidence="3">The sequence shown here is derived from an EMBL/GenBank/DDBJ whole genome shotgun (WGS) entry which is preliminary data.</text>
</comment>
<accession>A0A0J7P4X4</accession>
<name>A0A0J7P4X4_LASNI</name>
<gene>
    <name evidence="3" type="ORF">RF55_320</name>
</gene>
<dbReference type="AlphaFoldDB" id="A0A0J7P4X4"/>
<feature type="coiled-coil region" evidence="1">
    <location>
        <begin position="13"/>
        <end position="131"/>
    </location>
</feature>
<keyword evidence="1" id="KW-0175">Coiled coil</keyword>
<keyword evidence="4" id="KW-1185">Reference proteome</keyword>
<feature type="coiled-coil region" evidence="1">
    <location>
        <begin position="317"/>
        <end position="393"/>
    </location>
</feature>
<organism evidence="3 4">
    <name type="scientific">Lasius niger</name>
    <name type="common">Black garden ant</name>
    <dbReference type="NCBI Taxonomy" id="67767"/>
    <lineage>
        <taxon>Eukaryota</taxon>
        <taxon>Metazoa</taxon>
        <taxon>Ecdysozoa</taxon>
        <taxon>Arthropoda</taxon>
        <taxon>Hexapoda</taxon>
        <taxon>Insecta</taxon>
        <taxon>Pterygota</taxon>
        <taxon>Neoptera</taxon>
        <taxon>Endopterygota</taxon>
        <taxon>Hymenoptera</taxon>
        <taxon>Apocrita</taxon>
        <taxon>Aculeata</taxon>
        <taxon>Formicoidea</taxon>
        <taxon>Formicidae</taxon>
        <taxon>Formicinae</taxon>
        <taxon>Lasius</taxon>
        <taxon>Lasius</taxon>
    </lineage>
</organism>
<dbReference type="STRING" id="67767.A0A0J7P4X4"/>
<dbReference type="OrthoDB" id="5832575at2759"/>
<evidence type="ECO:0000256" key="1">
    <source>
        <dbReference type="SAM" id="Coils"/>
    </source>
</evidence>
<evidence type="ECO:0000313" key="3">
    <source>
        <dbReference type="EMBL" id="KMR04964.1"/>
    </source>
</evidence>
<dbReference type="PaxDb" id="67767-A0A0J7P4X4"/>
<feature type="region of interest" description="Disordered" evidence="2">
    <location>
        <begin position="648"/>
        <end position="702"/>
    </location>
</feature>
<feature type="compositionally biased region" description="Basic and acidic residues" evidence="2">
    <location>
        <begin position="682"/>
        <end position="693"/>
    </location>
</feature>
<reference evidence="3 4" key="1">
    <citation type="submission" date="2015-04" db="EMBL/GenBank/DDBJ databases">
        <title>Lasius niger genome sequencing.</title>
        <authorList>
            <person name="Konorov E.A."/>
            <person name="Nikitin M.A."/>
            <person name="Kirill M.V."/>
            <person name="Chang P."/>
        </authorList>
    </citation>
    <scope>NUCLEOTIDE SEQUENCE [LARGE SCALE GENOMIC DNA]</scope>
    <source>
        <tissue evidence="3">Whole</tissue>
    </source>
</reference>
<dbReference type="Proteomes" id="UP000036403">
    <property type="component" value="Unassembled WGS sequence"/>
</dbReference>
<sequence>MTHDLTTTLRSELAALEYKRDRLMSELQEMKNVVRSRDQRVVELQVETDQLREQAARQNSVVSSLKKRIQELEERERNLYASQGRSEITIQGLQRDVKYHEEKVREYDKKIRQLEHNISEEIQLKERARLNLQDFVRRLAHALNVEYCDTAHHSPEMVIHKAEELVQEVNRLRTKSMNVETQLTGVEVDFRTCRDALDRVTTEKEQLQRQVSVQLVDIDRLRQEKECVEMQYRVTEKDMNDLRDKLVNTNRSLTSATGNISNQEALICQLREDLKAREEKTQRVQNDLRHLLESLAILVSTPSRFVESHENAIKDRVREILADNKDQSLKIQSLREKVNSATESTNRQSELVESTMMKVRSLEDERAALEGKIHKLESELTSSELSRESLRRDKQTFVTFLDRLGKAMQIDEISQEIGLDLLTESLLVRAEQLARLETDKLVDKVKDAIDITSFRCRCHIANVFSFVLCFFVVQIVCLPHARSICAPAIRPYRGFGGSDRSTSFLVSKKRFNPIYRIFCEQIAALERSRKIDELQKRLVESEMLRTRYNRKLTMAKEQMRTTAETADQERSINDHSLQLIRDELAQVKQNLSEVTRRESQLQSFRVSVAKLLSEPICTSDYEIISRLQKMVAAHRDFTMLSRRYDEPLETSPSRCTSIHPVHPRSPGSRCTRYEDSGFADPPDLHDIDDDYNKRPIRSSLLP</sequence>
<dbReference type="InterPro" id="IPR039139">
    <property type="entry name" value="CCDC170-like"/>
</dbReference>
<evidence type="ECO:0000256" key="2">
    <source>
        <dbReference type="SAM" id="MobiDB-lite"/>
    </source>
</evidence>
<proteinExistence type="predicted"/>
<feature type="coiled-coil region" evidence="1">
    <location>
        <begin position="162"/>
        <end position="245"/>
    </location>
</feature>
<dbReference type="Gene3D" id="1.10.287.1490">
    <property type="match status" value="1"/>
</dbReference>